<comment type="caution">
    <text evidence="6">The sequence shown here is derived from an EMBL/GenBank/DDBJ whole genome shotgun (WGS) entry which is preliminary data.</text>
</comment>
<dbReference type="PROSITE" id="PS50865">
    <property type="entry name" value="ZF_MYND_2"/>
    <property type="match status" value="1"/>
</dbReference>
<feature type="domain" description="MYND-type" evidence="5">
    <location>
        <begin position="1133"/>
        <end position="1172"/>
    </location>
</feature>
<evidence type="ECO:0000313" key="6">
    <source>
        <dbReference type="EMBL" id="KEP46403.1"/>
    </source>
</evidence>
<sequence>MSRPPYWLTNHRFYPIGNTPAISLTQDISSGQPVDILLLGCGDPRNILYTLYSDLTVNQDVRTYDITCCDLEPAVLARNILLYSLIDQNEDVELVWNIFYHFKIDDKAMRIITRQSQMLSEYSHNLESWIESPYGSFLKMVDTRTLGELHFYWDKYAGFEGLASQKKGEFLEEQARFSATMSARLKGAAVWSPSRSAGLLWPQAIHPTTDLFRKYWETGTMFASDRDIRNATNVNPTFLYSMSGEKFQPNDGTFPQGFHLISAFAPLKSDPTGLVSNKHPVIDTSKQQFRAWCESFRMTRKPQNLTIRFFAGDAMALCRALDVFNLTGNSSTGIFVSNYQAAQINLDNHTTAPSTFDVIDTSNLIDHVGLLNLLIVTHPLLKESLTYRPVLYTECLLPLGKDPTKSFPERICTDIPTIAILLGLAPRAYLSNFTTQSNIHEILFGVYQGQYHERIVWCDPLCGDCDAPNKRPMASFAAQTLASVLFGIYDRMFANERLSDQPAASTRTTGQIMTTAPYSRESFVLLFRAVQRRINLSEGSWESVWEKFTDLCLNDQGRTKERINYQDIHLQSHLHGIYTSELFQPGWFTNPKVRVTPRLELFDGWKAIPPVVCVVMTVPRRSLDLVTIVLNSIGSPAFQCSVHVDEPQGHYNIHSAIQFMWGRCVYSANVDRMVIEEDSNGIQGRSDLIVSFWTSSRFLEFPGTRVDLVLENTPATIQLEPMLGKFLAVFGASINDRTHIQVLRYRPTLDSESPQLPPSGHNPPESVPSCKSLYQALITKPSAASIDMLSVRFDVESKEEQDTLLQQAPVSAVQLSACTMKLAIGNHTHTIQYPYPIQGKGNKLRVARKSHYVEILVSISTHVDQTGYHPNSFPVLHDCIGAYTAWNVHHLHLDRLPILSTEDPTRISWLSTLVNLQFTERERLLRDSLDVKIQSPVSPIVWLKMLISQLALFCSGIQDPMTQTFCLANDSGGRMHTFVLVGGIRLDLASSTFALDTAVVNLSNARFTRLMRLGAGLRSMKNHAQINMTADNALVWKKALPAFVERCRTWHHRPDCEYRLQGRIPLSTEFNGNPLCSCGEGIGFTSPEWKVPEWKELLPFATRAALCPIFSVPFTEHIVWNVREQERAGDKVCRGCKGLGRPELSLCGRCKKARYCSEECQRRDWKSHKIECKA</sequence>
<dbReference type="AlphaFoldDB" id="A0A074RNZ1"/>
<dbReference type="Gene3D" id="6.10.140.2220">
    <property type="match status" value="1"/>
</dbReference>
<accession>A0A074RNZ1</accession>
<dbReference type="PROSITE" id="PS01360">
    <property type="entry name" value="ZF_MYND_1"/>
    <property type="match status" value="1"/>
</dbReference>
<evidence type="ECO:0000256" key="4">
    <source>
        <dbReference type="PROSITE-ProRule" id="PRU00134"/>
    </source>
</evidence>
<dbReference type="Pfam" id="PF01753">
    <property type="entry name" value="zf-MYND"/>
    <property type="match status" value="1"/>
</dbReference>
<dbReference type="EMBL" id="AZST01001119">
    <property type="protein sequence ID" value="KEP46403.1"/>
    <property type="molecule type" value="Genomic_DNA"/>
</dbReference>
<keyword evidence="1" id="KW-0479">Metal-binding</keyword>
<dbReference type="InterPro" id="IPR024119">
    <property type="entry name" value="TF_DEAF-1"/>
</dbReference>
<keyword evidence="3" id="KW-0862">Zinc</keyword>
<dbReference type="Proteomes" id="UP000027456">
    <property type="component" value="Unassembled WGS sequence"/>
</dbReference>
<dbReference type="STRING" id="1423351.A0A074RNZ1"/>
<evidence type="ECO:0000256" key="2">
    <source>
        <dbReference type="ARBA" id="ARBA00022771"/>
    </source>
</evidence>
<evidence type="ECO:0000256" key="1">
    <source>
        <dbReference type="ARBA" id="ARBA00022723"/>
    </source>
</evidence>
<evidence type="ECO:0000259" key="5">
    <source>
        <dbReference type="PROSITE" id="PS50865"/>
    </source>
</evidence>
<gene>
    <name evidence="6" type="ORF">V565_200710</name>
</gene>
<proteinExistence type="predicted"/>
<dbReference type="GO" id="GO:0005634">
    <property type="term" value="C:nucleus"/>
    <property type="evidence" value="ECO:0007669"/>
    <property type="project" value="TreeGrafter"/>
</dbReference>
<dbReference type="SUPFAM" id="SSF144232">
    <property type="entry name" value="HIT/MYND zinc finger-like"/>
    <property type="match status" value="1"/>
</dbReference>
<name>A0A074RNZ1_9AGAM</name>
<dbReference type="InterPro" id="IPR027974">
    <property type="entry name" value="DUF4470"/>
</dbReference>
<dbReference type="HOGENOM" id="CLU_007974_0_1_1"/>
<dbReference type="Pfam" id="PF14737">
    <property type="entry name" value="DUF4470"/>
    <property type="match status" value="1"/>
</dbReference>
<dbReference type="PANTHER" id="PTHR10237">
    <property type="entry name" value="DEFORMED EPIDERMAL AUTOREGULATORY FACTOR 1 HOMOLOG SUPPRESSIN"/>
    <property type="match status" value="1"/>
</dbReference>
<dbReference type="InterPro" id="IPR002893">
    <property type="entry name" value="Znf_MYND"/>
</dbReference>
<dbReference type="GO" id="GO:0000981">
    <property type="term" value="F:DNA-binding transcription factor activity, RNA polymerase II-specific"/>
    <property type="evidence" value="ECO:0007669"/>
    <property type="project" value="TreeGrafter"/>
</dbReference>
<dbReference type="OrthoDB" id="432970at2759"/>
<reference evidence="6 7" key="1">
    <citation type="submission" date="2013-12" db="EMBL/GenBank/DDBJ databases">
        <authorList>
            <person name="Cubeta M."/>
            <person name="Pakala S."/>
            <person name="Fedorova N."/>
            <person name="Thomas E."/>
            <person name="Dean R."/>
            <person name="Jabaji S."/>
            <person name="Neate S."/>
            <person name="Toda T."/>
            <person name="Tavantzis S."/>
            <person name="Vilgalys R."/>
            <person name="Bharathan N."/>
            <person name="Pakala S."/>
            <person name="Losada L.S."/>
            <person name="Zafar N."/>
            <person name="Nierman W."/>
        </authorList>
    </citation>
    <scope>NUCLEOTIDE SEQUENCE [LARGE SCALE GENOMIC DNA]</scope>
    <source>
        <strain evidence="6 7">123E</strain>
    </source>
</reference>
<evidence type="ECO:0000313" key="7">
    <source>
        <dbReference type="Proteomes" id="UP000027456"/>
    </source>
</evidence>
<protein>
    <submittedName>
        <fullName evidence="6">MYND finger protein</fullName>
    </submittedName>
</protein>
<keyword evidence="2 4" id="KW-0863">Zinc-finger</keyword>
<keyword evidence="7" id="KW-1185">Reference proteome</keyword>
<dbReference type="GO" id="GO:0008270">
    <property type="term" value="F:zinc ion binding"/>
    <property type="evidence" value="ECO:0007669"/>
    <property type="project" value="UniProtKB-KW"/>
</dbReference>
<dbReference type="PANTHER" id="PTHR10237:SF14">
    <property type="entry name" value="MYND-TYPE DOMAIN-CONTAINING PROTEIN"/>
    <property type="match status" value="1"/>
</dbReference>
<organism evidence="6 7">
    <name type="scientific">Rhizoctonia solani 123E</name>
    <dbReference type="NCBI Taxonomy" id="1423351"/>
    <lineage>
        <taxon>Eukaryota</taxon>
        <taxon>Fungi</taxon>
        <taxon>Dikarya</taxon>
        <taxon>Basidiomycota</taxon>
        <taxon>Agaricomycotina</taxon>
        <taxon>Agaricomycetes</taxon>
        <taxon>Cantharellales</taxon>
        <taxon>Ceratobasidiaceae</taxon>
        <taxon>Rhizoctonia</taxon>
    </lineage>
</organism>
<evidence type="ECO:0000256" key="3">
    <source>
        <dbReference type="ARBA" id="ARBA00022833"/>
    </source>
</evidence>